<evidence type="ECO:0000256" key="1">
    <source>
        <dbReference type="SAM" id="Coils"/>
    </source>
</evidence>
<accession>A0A8R1IQY7</accession>
<evidence type="ECO:0000313" key="4">
    <source>
        <dbReference type="Proteomes" id="UP000005237"/>
    </source>
</evidence>
<protein>
    <submittedName>
        <fullName evidence="3">Uncharacterized protein</fullName>
    </submittedName>
</protein>
<proteinExistence type="predicted"/>
<feature type="compositionally biased region" description="Polar residues" evidence="2">
    <location>
        <begin position="148"/>
        <end position="158"/>
    </location>
</feature>
<reference evidence="4" key="1">
    <citation type="submission" date="2010-08" db="EMBL/GenBank/DDBJ databases">
        <authorList>
            <consortium name="Caenorhabditis japonica Sequencing Consortium"/>
            <person name="Wilson R.K."/>
        </authorList>
    </citation>
    <scope>NUCLEOTIDE SEQUENCE [LARGE SCALE GENOMIC DNA]</scope>
    <source>
        <strain evidence="4">DF5081</strain>
    </source>
</reference>
<evidence type="ECO:0000256" key="2">
    <source>
        <dbReference type="SAM" id="MobiDB-lite"/>
    </source>
</evidence>
<feature type="region of interest" description="Disordered" evidence="2">
    <location>
        <begin position="116"/>
        <end position="193"/>
    </location>
</feature>
<feature type="region of interest" description="Disordered" evidence="2">
    <location>
        <begin position="370"/>
        <end position="398"/>
    </location>
</feature>
<feature type="compositionally biased region" description="Polar residues" evidence="2">
    <location>
        <begin position="116"/>
        <end position="133"/>
    </location>
</feature>
<reference evidence="3" key="2">
    <citation type="submission" date="2022-06" db="UniProtKB">
        <authorList>
            <consortium name="EnsemblMetazoa"/>
        </authorList>
    </citation>
    <scope>IDENTIFICATION</scope>
    <source>
        <strain evidence="3">DF5081</strain>
    </source>
</reference>
<organism evidence="3 4">
    <name type="scientific">Caenorhabditis japonica</name>
    <dbReference type="NCBI Taxonomy" id="281687"/>
    <lineage>
        <taxon>Eukaryota</taxon>
        <taxon>Metazoa</taxon>
        <taxon>Ecdysozoa</taxon>
        <taxon>Nematoda</taxon>
        <taxon>Chromadorea</taxon>
        <taxon>Rhabditida</taxon>
        <taxon>Rhabditina</taxon>
        <taxon>Rhabditomorpha</taxon>
        <taxon>Rhabditoidea</taxon>
        <taxon>Rhabditidae</taxon>
        <taxon>Peloderinae</taxon>
        <taxon>Caenorhabditis</taxon>
    </lineage>
</organism>
<keyword evidence="4" id="KW-1185">Reference proteome</keyword>
<feature type="coiled-coil region" evidence="1">
    <location>
        <begin position="199"/>
        <end position="226"/>
    </location>
</feature>
<evidence type="ECO:0000313" key="3">
    <source>
        <dbReference type="EnsemblMetazoa" id="CJA41428.1"/>
    </source>
</evidence>
<keyword evidence="1" id="KW-0175">Coiled coil</keyword>
<sequence>MADQLVVNYKKKITTKVNRAKNLLTSVESAVVACKGQEEIDIVAERHVDDIKEKIKSLDEMMNEVDKFLGEHQQLSSDQEFFKANRNLLEKHYEMQGPAKLKKELDDLINKLQNRQRSTRGILSEQNMAGESRSTTDGKNSHQHRGETGSQHNPTQSPAVDEATNDDSDRRKSVQFIKTQSPSTSNSETKSENSIDIFREEMLQRIQQIERQYDSVEKKYDSISSQVVQVRDDIRKERETTQDVLVKILDKIDGLTNNPRISTQPAPATTCTGFDSNTGRPIFGQNGIMSPINYQPTTGGNFNSLGNGATATGAEIYGIMQMLKTFDGEASEYPLFMSNFDILVHNNPSIPPIMKQSILLKLLTGKLPMKCNPRGSQKPTTTFSETYGSSYDQNKFQQ</sequence>
<feature type="compositionally biased region" description="Polar residues" evidence="2">
    <location>
        <begin position="374"/>
        <end position="398"/>
    </location>
</feature>
<dbReference type="EnsemblMetazoa" id="CJA41428.1">
    <property type="protein sequence ID" value="CJA41428.1"/>
    <property type="gene ID" value="WBGene00217276"/>
</dbReference>
<dbReference type="Proteomes" id="UP000005237">
    <property type="component" value="Unassembled WGS sequence"/>
</dbReference>
<feature type="compositionally biased region" description="Basic and acidic residues" evidence="2">
    <location>
        <begin position="134"/>
        <end position="147"/>
    </location>
</feature>
<name>A0A8R1IQY7_CAEJA</name>
<dbReference type="AlphaFoldDB" id="A0A8R1IQY7"/>